<reference evidence="7 8" key="1">
    <citation type="journal article" date="2013" name="Genome Announc.">
        <title>Draft genome sequence of MKD8, a conjugal recipient Mycobacterium smegmatis strain.</title>
        <authorList>
            <person name="Gray T.A."/>
            <person name="Palumbo M.J."/>
            <person name="Derbyshire K.M."/>
        </authorList>
    </citation>
    <scope>NUCLEOTIDE SEQUENCE [LARGE SCALE GENOMIC DNA]</scope>
    <source>
        <strain evidence="7 8">MKD8</strain>
    </source>
</reference>
<evidence type="ECO:0000256" key="6">
    <source>
        <dbReference type="SAM" id="MobiDB-lite"/>
    </source>
</evidence>
<dbReference type="GO" id="GO:0046872">
    <property type="term" value="F:metal ion binding"/>
    <property type="evidence" value="ECO:0007669"/>
    <property type="project" value="UniProtKB-KW"/>
</dbReference>
<dbReference type="Proteomes" id="UP000011200">
    <property type="component" value="Chromosome"/>
</dbReference>
<sequence length="274" mass="29082">MTVRQLASLTRGAVRTLATDGAVAVLPIGAVEQHGDHLPLGTDFLLVEAVCDRALQQLEDDRTTWVRVPTMTFGHSPHHLFAAAVSLQAGTLTDVLADVLDSLAQTGFRRIVIVNGHGGNDELVRLAVKAHSLHAEGTAAACSYWTLTAQTTAEAAATERPDRTPGHAGWFETSLMLAVHPELVADDRPFTPSDPPPLFNRSPAPGLTVERHGEWPRVGGTTDDAREASAETGRLLLGRRVAGLVDALQSLDRATATPPAASVPSTDRERGPQA</sequence>
<dbReference type="GO" id="GO:0016811">
    <property type="term" value="F:hydrolase activity, acting on carbon-nitrogen (but not peptide) bonds, in linear amides"/>
    <property type="evidence" value="ECO:0007669"/>
    <property type="project" value="TreeGrafter"/>
</dbReference>
<comment type="similarity">
    <text evidence="5">Belongs to the creatininase superfamily.</text>
</comment>
<dbReference type="RefSeq" id="WP_003898294.1">
    <property type="nucleotide sequence ID" value="NZ_CP027541.1"/>
</dbReference>
<evidence type="ECO:0000256" key="5">
    <source>
        <dbReference type="ARBA" id="ARBA00024029"/>
    </source>
</evidence>
<dbReference type="InterPro" id="IPR024087">
    <property type="entry name" value="Creatininase-like_sf"/>
</dbReference>
<keyword evidence="2" id="KW-0479">Metal-binding</keyword>
<dbReference type="AlphaFoldDB" id="A0A2U9Q1M7"/>
<feature type="compositionally biased region" description="Low complexity" evidence="6">
    <location>
        <begin position="254"/>
        <end position="265"/>
    </location>
</feature>
<evidence type="ECO:0000313" key="7">
    <source>
        <dbReference type="EMBL" id="AWT57685.1"/>
    </source>
</evidence>
<evidence type="ECO:0000256" key="1">
    <source>
        <dbReference type="ARBA" id="ARBA00001947"/>
    </source>
</evidence>
<proteinExistence type="inferred from homology"/>
<comment type="cofactor">
    <cofactor evidence="1">
        <name>Zn(2+)</name>
        <dbReference type="ChEBI" id="CHEBI:29105"/>
    </cofactor>
</comment>
<evidence type="ECO:0000256" key="2">
    <source>
        <dbReference type="ARBA" id="ARBA00022723"/>
    </source>
</evidence>
<dbReference type="Gene3D" id="3.40.50.10310">
    <property type="entry name" value="Creatininase"/>
    <property type="match status" value="1"/>
</dbReference>
<dbReference type="SUPFAM" id="SSF102215">
    <property type="entry name" value="Creatininase"/>
    <property type="match status" value="1"/>
</dbReference>
<feature type="region of interest" description="Disordered" evidence="6">
    <location>
        <begin position="249"/>
        <end position="274"/>
    </location>
</feature>
<evidence type="ECO:0000313" key="8">
    <source>
        <dbReference type="Proteomes" id="UP000011200"/>
    </source>
</evidence>
<organism evidence="7 8">
    <name type="scientific">Mycolicibacterium smegmatis (strain MKD8)</name>
    <name type="common">Mycobacterium smegmatis</name>
    <dbReference type="NCBI Taxonomy" id="1214915"/>
    <lineage>
        <taxon>Bacteria</taxon>
        <taxon>Bacillati</taxon>
        <taxon>Actinomycetota</taxon>
        <taxon>Actinomycetes</taxon>
        <taxon>Mycobacteriales</taxon>
        <taxon>Mycobacteriaceae</taxon>
        <taxon>Mycolicibacterium</taxon>
    </lineage>
</organism>
<dbReference type="EMBL" id="CP027541">
    <property type="protein sequence ID" value="AWT57685.1"/>
    <property type="molecule type" value="Genomic_DNA"/>
</dbReference>
<dbReference type="GO" id="GO:0009231">
    <property type="term" value="P:riboflavin biosynthetic process"/>
    <property type="evidence" value="ECO:0007669"/>
    <property type="project" value="TreeGrafter"/>
</dbReference>
<dbReference type="InterPro" id="IPR003785">
    <property type="entry name" value="Creatininase/forma_Hydrolase"/>
</dbReference>
<dbReference type="Pfam" id="PF02633">
    <property type="entry name" value="Creatininase"/>
    <property type="match status" value="1"/>
</dbReference>
<reference evidence="8" key="2">
    <citation type="submission" date="2018-03" db="EMBL/GenBank/DDBJ databases">
        <authorList>
            <person name="Derbyshire K."/>
            <person name="Gray T.A."/>
            <person name="Champion M."/>
        </authorList>
    </citation>
    <scope>NUCLEOTIDE SEQUENCE [LARGE SCALE GENOMIC DNA]</scope>
    <source>
        <strain evidence="8">MKD8</strain>
    </source>
</reference>
<dbReference type="PANTHER" id="PTHR35005">
    <property type="entry name" value="3-DEHYDRO-SCYLLO-INOSOSE HYDROLASE"/>
    <property type="match status" value="1"/>
</dbReference>
<evidence type="ECO:0000256" key="4">
    <source>
        <dbReference type="ARBA" id="ARBA00022833"/>
    </source>
</evidence>
<accession>A0A2U9Q1M7</accession>
<gene>
    <name evidence="7" type="ORF">D806_067540</name>
</gene>
<feature type="region of interest" description="Disordered" evidence="6">
    <location>
        <begin position="188"/>
        <end position="229"/>
    </location>
</feature>
<protein>
    <submittedName>
        <fullName evidence="7">Creatinine amidohydrolase</fullName>
    </submittedName>
</protein>
<name>A0A2U9Q1M7_MYCSE</name>
<evidence type="ECO:0000256" key="3">
    <source>
        <dbReference type="ARBA" id="ARBA00022801"/>
    </source>
</evidence>
<keyword evidence="3 7" id="KW-0378">Hydrolase</keyword>
<keyword evidence="4" id="KW-0862">Zinc</keyword>
<dbReference type="PANTHER" id="PTHR35005:SF1">
    <property type="entry name" value="2-AMINO-5-FORMYLAMINO-6-RIBOSYLAMINOPYRIMIDIN-4(3H)-ONE 5'-MONOPHOSPHATE DEFORMYLASE"/>
    <property type="match status" value="1"/>
</dbReference>